<comment type="caution">
    <text evidence="17">The sequence shown here is derived from an EMBL/GenBank/DDBJ whole genome shotgun (WGS) entry which is preliminary data.</text>
</comment>
<evidence type="ECO:0000256" key="3">
    <source>
        <dbReference type="ARBA" id="ARBA00011700"/>
    </source>
</evidence>
<comment type="subcellular location">
    <subcellularLocation>
        <location evidence="1">Cell membrane</location>
        <topology evidence="1">Multi-pass membrane protein</topology>
    </subcellularLocation>
</comment>
<dbReference type="NCBIfam" id="TIGR02847">
    <property type="entry name" value="CyoD"/>
    <property type="match status" value="1"/>
</dbReference>
<proteinExistence type="inferred from homology"/>
<evidence type="ECO:0000256" key="5">
    <source>
        <dbReference type="ARBA" id="ARBA00022448"/>
    </source>
</evidence>
<dbReference type="PANTHER" id="PTHR36835:SF1">
    <property type="entry name" value="CYTOCHROME BO(3) UBIQUINOL OXIDASE SUBUNIT 4"/>
    <property type="match status" value="1"/>
</dbReference>
<keyword evidence="6" id="KW-1003">Cell membrane</keyword>
<dbReference type="eggNOG" id="COG3125">
    <property type="taxonomic scope" value="Bacteria"/>
</dbReference>
<evidence type="ECO:0000256" key="13">
    <source>
        <dbReference type="ARBA" id="ARBA00030071"/>
    </source>
</evidence>
<name>A0A066TP26_9NEIS</name>
<keyword evidence="11" id="KW-0472">Membrane</keyword>
<evidence type="ECO:0000256" key="15">
    <source>
        <dbReference type="ARBA" id="ARBA00031887"/>
    </source>
</evidence>
<evidence type="ECO:0000256" key="4">
    <source>
        <dbReference type="ARBA" id="ARBA00014689"/>
    </source>
</evidence>
<dbReference type="GO" id="GO:0009486">
    <property type="term" value="F:cytochrome bo3 ubiquinol oxidase activity"/>
    <property type="evidence" value="ECO:0007669"/>
    <property type="project" value="InterPro"/>
</dbReference>
<evidence type="ECO:0000256" key="10">
    <source>
        <dbReference type="ARBA" id="ARBA00023002"/>
    </source>
</evidence>
<dbReference type="GO" id="GO:0009319">
    <property type="term" value="C:cytochrome o ubiquinol oxidase complex"/>
    <property type="evidence" value="ECO:0007669"/>
    <property type="project" value="TreeGrafter"/>
</dbReference>
<dbReference type="GO" id="GO:0015990">
    <property type="term" value="P:electron transport coupled proton transport"/>
    <property type="evidence" value="ECO:0007669"/>
    <property type="project" value="InterPro"/>
</dbReference>
<dbReference type="InterPro" id="IPR014210">
    <property type="entry name" value="Cyt_o_ubiqinol_oxidase_su4"/>
</dbReference>
<evidence type="ECO:0000256" key="12">
    <source>
        <dbReference type="ARBA" id="ARBA00025694"/>
    </source>
</evidence>
<keyword evidence="7" id="KW-0812">Transmembrane</keyword>
<reference evidence="17 18" key="1">
    <citation type="journal article" date="2017" name="MBio">
        <title>Type VI secretion-mediated competition in the bee gut microbiome.</title>
        <authorList>
            <person name="Steele M.I."/>
            <person name="Kwong W.K."/>
            <person name="Powell J.E."/>
            <person name="Whiteley M."/>
            <person name="Moran N.A."/>
        </authorList>
    </citation>
    <scope>NUCLEOTIDE SEQUENCE [LARGE SCALE GENOMIC DNA]</scope>
    <source>
        <strain evidence="17 18">Occ4-2</strain>
    </source>
</reference>
<sequence length="110" mass="12324">MSQLNHQDHIPQHGNAKNYIIGFILSVVLTLIPFLMVMNHSADKTTLFAVIVVTAVLQLIVQLVCFLHLGSNPEERWNLISFIFTAIVIVLLVGLSIWIMWSLNANMVLG</sequence>
<keyword evidence="10" id="KW-0560">Oxidoreductase</keyword>
<dbReference type="GO" id="GO:0015078">
    <property type="term" value="F:proton transmembrane transporter activity"/>
    <property type="evidence" value="ECO:0007669"/>
    <property type="project" value="TreeGrafter"/>
</dbReference>
<gene>
    <name evidence="17" type="ORF">BHC48_06335</name>
</gene>
<comment type="function">
    <text evidence="12">Cytochrome bo(3) ubiquinol terminal oxidase is the component of the aerobic respiratory chain of E.coli that predominates when cells are grown at high aeration. Has proton pump activity across the membrane in addition to electron transfer, pumping 2 protons/electron.</text>
</comment>
<comment type="similarity">
    <text evidence="2">Belongs to the cytochrome c oxidase bacterial subunit 4 family.</text>
</comment>
<evidence type="ECO:0000256" key="6">
    <source>
        <dbReference type="ARBA" id="ARBA00022475"/>
    </source>
</evidence>
<evidence type="ECO:0000256" key="16">
    <source>
        <dbReference type="ARBA" id="ARBA00032185"/>
    </source>
</evidence>
<evidence type="ECO:0000256" key="9">
    <source>
        <dbReference type="ARBA" id="ARBA00022989"/>
    </source>
</evidence>
<dbReference type="GO" id="GO:0005886">
    <property type="term" value="C:plasma membrane"/>
    <property type="evidence" value="ECO:0007669"/>
    <property type="project" value="UniProtKB-SubCell"/>
</dbReference>
<evidence type="ECO:0000256" key="2">
    <source>
        <dbReference type="ARBA" id="ARBA00008079"/>
    </source>
</evidence>
<dbReference type="Pfam" id="PF03626">
    <property type="entry name" value="COX4_pro"/>
    <property type="match status" value="1"/>
</dbReference>
<evidence type="ECO:0000256" key="11">
    <source>
        <dbReference type="ARBA" id="ARBA00023136"/>
    </source>
</evidence>
<dbReference type="PANTHER" id="PTHR36835">
    <property type="entry name" value="CYTOCHROME BO(3) UBIQUINOL OXIDASE SUBUNIT 4"/>
    <property type="match status" value="1"/>
</dbReference>
<organism evidence="17 18">
    <name type="scientific">Snodgrassella alvi</name>
    <dbReference type="NCBI Taxonomy" id="1196083"/>
    <lineage>
        <taxon>Bacteria</taxon>
        <taxon>Pseudomonadati</taxon>
        <taxon>Pseudomonadota</taxon>
        <taxon>Betaproteobacteria</taxon>
        <taxon>Neisseriales</taxon>
        <taxon>Neisseriaceae</taxon>
        <taxon>Snodgrassella</taxon>
    </lineage>
</organism>
<comment type="subunit">
    <text evidence="3">Heterooctamer of two A chains, two B chains, two C chains and two D chains.</text>
</comment>
<dbReference type="InterPro" id="IPR050968">
    <property type="entry name" value="Cytochrome_c_oxidase_bac_sub4"/>
</dbReference>
<accession>A0A066TP26</accession>
<dbReference type="GO" id="GO:0019646">
    <property type="term" value="P:aerobic electron transport chain"/>
    <property type="evidence" value="ECO:0007669"/>
    <property type="project" value="TreeGrafter"/>
</dbReference>
<evidence type="ECO:0000256" key="1">
    <source>
        <dbReference type="ARBA" id="ARBA00004651"/>
    </source>
</evidence>
<evidence type="ECO:0000256" key="14">
    <source>
        <dbReference type="ARBA" id="ARBA00030211"/>
    </source>
</evidence>
<dbReference type="InterPro" id="IPR005171">
    <property type="entry name" value="Cyt_c_oxidase_su4_prok"/>
</dbReference>
<protein>
    <recommendedName>
        <fullName evidence="4">Cytochrome bo(3) ubiquinol oxidase subunit 4</fullName>
    </recommendedName>
    <alternativeName>
        <fullName evidence="16">Cytochrome o ubiquinol oxidase subunit 4</fullName>
    </alternativeName>
    <alternativeName>
        <fullName evidence="13">Oxidase bo(3) subunit 4</fullName>
    </alternativeName>
    <alternativeName>
        <fullName evidence="14">Ubiquinol oxidase polypeptide IV</fullName>
    </alternativeName>
    <alternativeName>
        <fullName evidence="15">Ubiquinol oxidase subunit 4</fullName>
    </alternativeName>
</protein>
<evidence type="ECO:0000256" key="8">
    <source>
        <dbReference type="ARBA" id="ARBA00022982"/>
    </source>
</evidence>
<dbReference type="EMBL" id="MEIQ01000041">
    <property type="protein sequence ID" value="PIT50332.1"/>
    <property type="molecule type" value="Genomic_DNA"/>
</dbReference>
<evidence type="ECO:0000256" key="7">
    <source>
        <dbReference type="ARBA" id="ARBA00022692"/>
    </source>
</evidence>
<dbReference type="AlphaFoldDB" id="A0A066TP26"/>
<evidence type="ECO:0000313" key="17">
    <source>
        <dbReference type="EMBL" id="PIT50332.1"/>
    </source>
</evidence>
<evidence type="ECO:0000313" key="18">
    <source>
        <dbReference type="Proteomes" id="UP000231484"/>
    </source>
</evidence>
<keyword evidence="8" id="KW-0249">Electron transport</keyword>
<dbReference type="Proteomes" id="UP000231484">
    <property type="component" value="Unassembled WGS sequence"/>
</dbReference>
<keyword evidence="5" id="KW-0813">Transport</keyword>
<keyword evidence="9" id="KW-1133">Transmembrane helix</keyword>